<sequence>MPSVPPKEAQIRAHLAQRLETLEPGLRLVAEEYVLPNAVGTGGRIDILARDQHQMWVVIELKRADKTAREAANEITKYAELLRRNRGLPADRVRTIVVALESQWRELLAPLSNIARDWRHDLRGYSLSIDEITGVPLSAQRVKWLPEPLDQRLTSIHILYLFGQAQDRDRCWERVCKSAAQAHIADLVGVDVTYQVPSETVRYPYGLYLALGRIDPQLGRPRCHQACNHPVLLADEREDWRHPDEYDALCHVTSQVRGGDLESGGPDIFNKLVQDSRWAIGQVRSTGAFSGGLYEDSDFIAALRGNDGEARTLFHASASASVASRWNLLKQDVMNCLVGNQQWTELMAGWLEAVEQGPGEYDVEIHIYNPCDLLGALIHGLPHNIREYRTKAMPERLAELVPMLVAVARPRDEKAEISVLHGSLQWDGNPVAVQREAETVYPEPSTWLSYQYGDVIRQADQRFLSLLGLWYVIDIQILAPDGSGRYKSVYESTFLPSGLDAETVENAGGLHSLFDFIERYAEDLYLTVLPYRLLFGT</sequence>
<keyword evidence="4" id="KW-1185">Reference proteome</keyword>
<comment type="caution">
    <text evidence="3">The sequence shown here is derived from an EMBL/GenBank/DDBJ whole genome shotgun (WGS) entry which is preliminary data.</text>
</comment>
<dbReference type="Pfam" id="PF01939">
    <property type="entry name" value="NucS_C"/>
    <property type="match status" value="1"/>
</dbReference>
<evidence type="ECO:0000313" key="3">
    <source>
        <dbReference type="EMBL" id="GAA3239964.1"/>
    </source>
</evidence>
<dbReference type="InterPro" id="IPR002793">
    <property type="entry name" value="Endonuclease_NucS"/>
</dbReference>
<evidence type="ECO:0000259" key="2">
    <source>
        <dbReference type="Pfam" id="PF01939"/>
    </source>
</evidence>
<dbReference type="RefSeq" id="WP_344838767.1">
    <property type="nucleotide sequence ID" value="NZ_BAAAUV010000039.1"/>
</dbReference>
<dbReference type="PANTHER" id="PTHR38814:SF1">
    <property type="entry name" value="ENDONUCLEASE NUCS"/>
    <property type="match status" value="1"/>
</dbReference>
<keyword evidence="1" id="KW-0238">DNA-binding</keyword>
<dbReference type="EMBL" id="BAAAUV010000039">
    <property type="protein sequence ID" value="GAA3239964.1"/>
    <property type="molecule type" value="Genomic_DNA"/>
</dbReference>
<gene>
    <name evidence="3" type="ORF">GCM10010468_76430</name>
</gene>
<dbReference type="InterPro" id="IPR048301">
    <property type="entry name" value="NucS_C"/>
</dbReference>
<evidence type="ECO:0000313" key="4">
    <source>
        <dbReference type="Proteomes" id="UP001501237"/>
    </source>
</evidence>
<reference evidence="4" key="1">
    <citation type="journal article" date="2019" name="Int. J. Syst. Evol. Microbiol.">
        <title>The Global Catalogue of Microorganisms (GCM) 10K type strain sequencing project: providing services to taxonomists for standard genome sequencing and annotation.</title>
        <authorList>
            <consortium name="The Broad Institute Genomics Platform"/>
            <consortium name="The Broad Institute Genome Sequencing Center for Infectious Disease"/>
            <person name="Wu L."/>
            <person name="Ma J."/>
        </authorList>
    </citation>
    <scope>NUCLEOTIDE SEQUENCE [LARGE SCALE GENOMIC DNA]</scope>
    <source>
        <strain evidence="4">JCM 9377</strain>
    </source>
</reference>
<accession>A0ABP6QLE9</accession>
<dbReference type="Gene3D" id="3.40.1350.10">
    <property type="match status" value="1"/>
</dbReference>
<evidence type="ECO:0000256" key="1">
    <source>
        <dbReference type="ARBA" id="ARBA00023125"/>
    </source>
</evidence>
<protein>
    <recommendedName>
        <fullName evidence="2">Endonuclease NucS C-terminal domain-containing protein</fullName>
    </recommendedName>
</protein>
<dbReference type="InterPro" id="IPR011856">
    <property type="entry name" value="tRNA_endonuc-like_dom_sf"/>
</dbReference>
<feature type="domain" description="Endonuclease NucS C-terminal" evidence="2">
    <location>
        <begin position="8"/>
        <end position="100"/>
    </location>
</feature>
<organism evidence="3 4">
    <name type="scientific">Actinocorallia longicatena</name>
    <dbReference type="NCBI Taxonomy" id="111803"/>
    <lineage>
        <taxon>Bacteria</taxon>
        <taxon>Bacillati</taxon>
        <taxon>Actinomycetota</taxon>
        <taxon>Actinomycetes</taxon>
        <taxon>Streptosporangiales</taxon>
        <taxon>Thermomonosporaceae</taxon>
        <taxon>Actinocorallia</taxon>
    </lineage>
</organism>
<proteinExistence type="predicted"/>
<dbReference type="Proteomes" id="UP001501237">
    <property type="component" value="Unassembled WGS sequence"/>
</dbReference>
<name>A0ABP6QLE9_9ACTN</name>
<dbReference type="PANTHER" id="PTHR38814">
    <property type="entry name" value="ENDONUCLEASE NUCS"/>
    <property type="match status" value="1"/>
</dbReference>